<sequence>MQHALFVLGQETAMKTLLDITSAFVGENSNFFTPEMLQELPKNVLMNILPYLNAAFLNKMCIKITDLQCTELWKKHVQKRWNFWSRVGHVGSTYSTVFSDSERSEDFHKVYLIKHFLDLLNYCCLNVHVPDPIGLLNCPLHKMKPWNIVTNSSLQSSKYVNELIHYAQYAESISLVGSQCSWICCQKEVLDCLLVSTKIVNLHVVNDSHYEGVRTLLWNLINRGVLEEANFSSITPALSQTNRNDLLKICAGVTVNKSAKSQTPPKRPRKRTKGSTEEPSTSFTTSVILDSGYDSPVSKKVCVRLDDPDNSLDNSVVSITTTEDVPRIVDVIDFTGAQGQEEQEPSSSRSSENSANISLAISEEDFSYEEEEYVGLENVGQIEMENVYTFSISGSYIADRSIGSDSDLYDEAVQPVMTRLCSRRQSYPPIPLVESFVSQVDPDHPVRGVSSFSVTCANLTGLLQVLPKWNDLRKISLSHATIDDECNQLMMTAILDKVRNHRLTHLVLDDCYLSDQFYQRLLSILQNHFKSPEQALELIDIQASSTPLSVLSTEKYKETQYGVKKLNLSMNTFHASGLEALTTLIKYDRSLTHLKLHGCFLQDSQVCQLLQALSEMQQIEMLGLSGNLVAEPDVEAELLNFLSKVKTLRVLTLNYCRLRPQFVSDQSFVRSVKNHPNLTELCLKNNHLGESACQFMQSLCSGGQFSLQHLNIGYNWIKIDDMIKCAKEIQTSREKIGTCCQPMLQSLILSGNRLKPMHFETIRNLFVSLVVELEINSIDISAPSDHVAQM</sequence>
<evidence type="ECO:0000256" key="1">
    <source>
        <dbReference type="ARBA" id="ARBA00022468"/>
    </source>
</evidence>
<evidence type="ECO:0000256" key="4">
    <source>
        <dbReference type="SAM" id="MobiDB-lite"/>
    </source>
</evidence>
<dbReference type="GO" id="GO:0031267">
    <property type="term" value="F:small GTPase binding"/>
    <property type="evidence" value="ECO:0007669"/>
    <property type="project" value="TreeGrafter"/>
</dbReference>
<dbReference type="EnsemblMetazoa" id="G1409.1">
    <property type="protein sequence ID" value="G1409.1:cds"/>
    <property type="gene ID" value="G1409"/>
</dbReference>
<dbReference type="Gene3D" id="3.80.10.10">
    <property type="entry name" value="Ribonuclease Inhibitor"/>
    <property type="match status" value="1"/>
</dbReference>
<dbReference type="SUPFAM" id="SSF52047">
    <property type="entry name" value="RNI-like"/>
    <property type="match status" value="1"/>
</dbReference>
<organism evidence="5 6">
    <name type="scientific">Magallana gigas</name>
    <name type="common">Pacific oyster</name>
    <name type="synonym">Crassostrea gigas</name>
    <dbReference type="NCBI Taxonomy" id="29159"/>
    <lineage>
        <taxon>Eukaryota</taxon>
        <taxon>Metazoa</taxon>
        <taxon>Spiralia</taxon>
        <taxon>Lophotrochozoa</taxon>
        <taxon>Mollusca</taxon>
        <taxon>Bivalvia</taxon>
        <taxon>Autobranchia</taxon>
        <taxon>Pteriomorphia</taxon>
        <taxon>Ostreida</taxon>
        <taxon>Ostreoidea</taxon>
        <taxon>Ostreidae</taxon>
        <taxon>Magallana</taxon>
    </lineage>
</organism>
<evidence type="ECO:0000256" key="2">
    <source>
        <dbReference type="ARBA" id="ARBA00022614"/>
    </source>
</evidence>
<keyword evidence="3" id="KW-0677">Repeat</keyword>
<dbReference type="PANTHER" id="PTHR24113:SF12">
    <property type="entry name" value="RAN GTPASE-ACTIVATING PROTEIN 1"/>
    <property type="match status" value="1"/>
</dbReference>
<dbReference type="GO" id="GO:0006913">
    <property type="term" value="P:nucleocytoplasmic transport"/>
    <property type="evidence" value="ECO:0007669"/>
    <property type="project" value="TreeGrafter"/>
</dbReference>
<keyword evidence="2" id="KW-0433">Leucine-rich repeat</keyword>
<proteinExistence type="predicted"/>
<protein>
    <submittedName>
        <fullName evidence="5">Uncharacterized protein</fullName>
    </submittedName>
</protein>
<dbReference type="PANTHER" id="PTHR24113">
    <property type="entry name" value="RAN GTPASE-ACTIVATING PROTEIN 1"/>
    <property type="match status" value="1"/>
</dbReference>
<evidence type="ECO:0000313" key="5">
    <source>
        <dbReference type="EnsemblMetazoa" id="G1409.4:cds"/>
    </source>
</evidence>
<keyword evidence="6" id="KW-1185">Reference proteome</keyword>
<evidence type="ECO:0000313" key="6">
    <source>
        <dbReference type="Proteomes" id="UP000005408"/>
    </source>
</evidence>
<dbReference type="GO" id="GO:0005634">
    <property type="term" value="C:nucleus"/>
    <property type="evidence" value="ECO:0007669"/>
    <property type="project" value="TreeGrafter"/>
</dbReference>
<dbReference type="OMA" id="QGCESER"/>
<dbReference type="InterPro" id="IPR032675">
    <property type="entry name" value="LRR_dom_sf"/>
</dbReference>
<dbReference type="OrthoDB" id="6058417at2759"/>
<feature type="region of interest" description="Disordered" evidence="4">
    <location>
        <begin position="258"/>
        <end position="283"/>
    </location>
</feature>
<dbReference type="AlphaFoldDB" id="A0A8W8II32"/>
<name>A0A8W8II32_MAGGI</name>
<dbReference type="GO" id="GO:0048471">
    <property type="term" value="C:perinuclear region of cytoplasm"/>
    <property type="evidence" value="ECO:0007669"/>
    <property type="project" value="TreeGrafter"/>
</dbReference>
<dbReference type="Proteomes" id="UP000005408">
    <property type="component" value="Unassembled WGS sequence"/>
</dbReference>
<dbReference type="InterPro" id="IPR027038">
    <property type="entry name" value="RanGap"/>
</dbReference>
<evidence type="ECO:0000256" key="3">
    <source>
        <dbReference type="ARBA" id="ARBA00022737"/>
    </source>
</evidence>
<reference evidence="5" key="1">
    <citation type="submission" date="2022-08" db="UniProtKB">
        <authorList>
            <consortium name="EnsemblMetazoa"/>
        </authorList>
    </citation>
    <scope>IDENTIFICATION</scope>
    <source>
        <strain evidence="5">05x7-T-G4-1.051#20</strain>
    </source>
</reference>
<dbReference type="GO" id="GO:0005829">
    <property type="term" value="C:cytosol"/>
    <property type="evidence" value="ECO:0007669"/>
    <property type="project" value="TreeGrafter"/>
</dbReference>
<keyword evidence="1" id="KW-0343">GTPase activation</keyword>
<accession>A0A8W8II32</accession>
<dbReference type="EnsemblMetazoa" id="G1409.4">
    <property type="protein sequence ID" value="G1409.4:cds"/>
    <property type="gene ID" value="G1409"/>
</dbReference>
<dbReference type="GO" id="GO:0005096">
    <property type="term" value="F:GTPase activator activity"/>
    <property type="evidence" value="ECO:0007669"/>
    <property type="project" value="UniProtKB-KW"/>
</dbReference>